<dbReference type="PANTHER" id="PTHR12302">
    <property type="entry name" value="EBNA2 BINDING PROTEIN P100"/>
    <property type="match status" value="1"/>
</dbReference>
<dbReference type="SUPFAM" id="SSF50199">
    <property type="entry name" value="Staphylococcal nuclease"/>
    <property type="match status" value="1"/>
</dbReference>
<dbReference type="Gene3D" id="2.40.50.90">
    <property type="match status" value="1"/>
</dbReference>
<evidence type="ECO:0000259" key="1">
    <source>
        <dbReference type="PROSITE" id="PS50830"/>
    </source>
</evidence>
<reference evidence="2 3" key="1">
    <citation type="journal article" date="2020" name="Microorganisms">
        <title>Osmotic Adaptation and Compatible Solute Biosynthesis of Phototrophic Bacteria as Revealed from Genome Analyses.</title>
        <authorList>
            <person name="Imhoff J.F."/>
            <person name="Rahn T."/>
            <person name="Kunzel S."/>
            <person name="Keller A."/>
            <person name="Neulinger S.C."/>
        </authorList>
    </citation>
    <scope>NUCLEOTIDE SEQUENCE [LARGE SCALE GENOMIC DNA]</scope>
    <source>
        <strain evidence="2 3">DSM 9895</strain>
    </source>
</reference>
<sequence>MGLRRDPSRFQVAGRFRDQRRALRRGFRGSGLALDIRRDRGVRRARLRGGRFRRNDRAAVRRRSRSRRHRPEAGRLVRLGAVSRVVSRRSRDPRRPSCRCLARRVGPRPRDRARFRTQSIRLTFQSVGVTDMTFRTLFAAALVAFSASMASAQEVYRGDAEVIDGDTLEVSGERIRLHGIDAPESDQPCYHKGEARMCGRNATQAVRSYLRGKQVACRAHDRDRYGRVIATCYVFENGSMRDLNAAIVESGFAFAYRRYSREYVEEEDVARSKRRGVWKGRTLYPWEYRRGERLAQ</sequence>
<dbReference type="PANTHER" id="PTHR12302:SF26">
    <property type="entry name" value="BLR1266 PROTEIN"/>
    <property type="match status" value="1"/>
</dbReference>
<evidence type="ECO:0000313" key="3">
    <source>
        <dbReference type="Proteomes" id="UP001296873"/>
    </source>
</evidence>
<dbReference type="Proteomes" id="UP001296873">
    <property type="component" value="Unassembled WGS sequence"/>
</dbReference>
<name>A0ABS1DEY0_9PROT</name>
<dbReference type="EMBL" id="NRRL01000036">
    <property type="protein sequence ID" value="MBK1669027.1"/>
    <property type="molecule type" value="Genomic_DNA"/>
</dbReference>
<dbReference type="Pfam" id="PF00565">
    <property type="entry name" value="SNase"/>
    <property type="match status" value="1"/>
</dbReference>
<protein>
    <recommendedName>
        <fullName evidence="1">TNase-like domain-containing protein</fullName>
    </recommendedName>
</protein>
<dbReference type="SMART" id="SM00318">
    <property type="entry name" value="SNc"/>
    <property type="match status" value="1"/>
</dbReference>
<organism evidence="2 3">
    <name type="scientific">Rhodovibrio sodomensis</name>
    <dbReference type="NCBI Taxonomy" id="1088"/>
    <lineage>
        <taxon>Bacteria</taxon>
        <taxon>Pseudomonadati</taxon>
        <taxon>Pseudomonadota</taxon>
        <taxon>Alphaproteobacteria</taxon>
        <taxon>Rhodospirillales</taxon>
        <taxon>Rhodovibrionaceae</taxon>
        <taxon>Rhodovibrio</taxon>
    </lineage>
</organism>
<gene>
    <name evidence="2" type="ORF">CKO28_13395</name>
</gene>
<comment type="caution">
    <text evidence="2">The sequence shown here is derived from an EMBL/GenBank/DDBJ whole genome shotgun (WGS) entry which is preliminary data.</text>
</comment>
<dbReference type="InterPro" id="IPR016071">
    <property type="entry name" value="Staphylococal_nuclease_OB-fold"/>
</dbReference>
<feature type="domain" description="TNase-like" evidence="1">
    <location>
        <begin position="162"/>
        <end position="280"/>
    </location>
</feature>
<accession>A0ABS1DEY0</accession>
<dbReference type="InterPro" id="IPR035437">
    <property type="entry name" value="SNase_OB-fold_sf"/>
</dbReference>
<proteinExistence type="predicted"/>
<dbReference type="PROSITE" id="PS50830">
    <property type="entry name" value="TNASE_3"/>
    <property type="match status" value="1"/>
</dbReference>
<evidence type="ECO:0000313" key="2">
    <source>
        <dbReference type="EMBL" id="MBK1669027.1"/>
    </source>
</evidence>
<keyword evidence="3" id="KW-1185">Reference proteome</keyword>